<dbReference type="Proteomes" id="UP001516400">
    <property type="component" value="Unassembled WGS sequence"/>
</dbReference>
<dbReference type="AlphaFoldDB" id="A0ABD2P871"/>
<protein>
    <submittedName>
        <fullName evidence="1">Uncharacterized protein</fullName>
    </submittedName>
</protein>
<name>A0ABD2P871_9CUCU</name>
<proteinExistence type="predicted"/>
<evidence type="ECO:0000313" key="2">
    <source>
        <dbReference type="Proteomes" id="UP001516400"/>
    </source>
</evidence>
<gene>
    <name evidence="1" type="ORF">HHI36_001638</name>
</gene>
<organism evidence="1 2">
    <name type="scientific">Cryptolaemus montrouzieri</name>
    <dbReference type="NCBI Taxonomy" id="559131"/>
    <lineage>
        <taxon>Eukaryota</taxon>
        <taxon>Metazoa</taxon>
        <taxon>Ecdysozoa</taxon>
        <taxon>Arthropoda</taxon>
        <taxon>Hexapoda</taxon>
        <taxon>Insecta</taxon>
        <taxon>Pterygota</taxon>
        <taxon>Neoptera</taxon>
        <taxon>Endopterygota</taxon>
        <taxon>Coleoptera</taxon>
        <taxon>Polyphaga</taxon>
        <taxon>Cucujiformia</taxon>
        <taxon>Coccinelloidea</taxon>
        <taxon>Coccinellidae</taxon>
        <taxon>Scymninae</taxon>
        <taxon>Scymnini</taxon>
        <taxon>Cryptolaemus</taxon>
    </lineage>
</organism>
<dbReference type="EMBL" id="JABFTP020000185">
    <property type="protein sequence ID" value="KAL3287159.1"/>
    <property type="molecule type" value="Genomic_DNA"/>
</dbReference>
<evidence type="ECO:0000313" key="1">
    <source>
        <dbReference type="EMBL" id="KAL3287159.1"/>
    </source>
</evidence>
<accession>A0ABD2P871</accession>
<sequence length="157" mass="18202">MKVLVCDIQGFVVCGEFLPKEIAINNGQQISHFLIKPSQDFSPLSQQDKKTARYLERYQHGLKYSKGFVSHHEVPEILNILADADLVYVRGHQKHDFLVKHFRYCPPKIVNLETYDWSPPLPKSSQPICMYHHGKSRICAVTNTSDIFNWIKNFMPD</sequence>
<reference evidence="1 2" key="1">
    <citation type="journal article" date="2021" name="BMC Biol.">
        <title>Horizontally acquired antibacterial genes associated with adaptive radiation of ladybird beetles.</title>
        <authorList>
            <person name="Li H.S."/>
            <person name="Tang X.F."/>
            <person name="Huang Y.H."/>
            <person name="Xu Z.Y."/>
            <person name="Chen M.L."/>
            <person name="Du X.Y."/>
            <person name="Qiu B.Y."/>
            <person name="Chen P.T."/>
            <person name="Zhang W."/>
            <person name="Slipinski A."/>
            <person name="Escalona H.E."/>
            <person name="Waterhouse R.M."/>
            <person name="Zwick A."/>
            <person name="Pang H."/>
        </authorList>
    </citation>
    <scope>NUCLEOTIDE SEQUENCE [LARGE SCALE GENOMIC DNA]</scope>
    <source>
        <strain evidence="1">SYSU2018</strain>
    </source>
</reference>
<comment type="caution">
    <text evidence="1">The sequence shown here is derived from an EMBL/GenBank/DDBJ whole genome shotgun (WGS) entry which is preliminary data.</text>
</comment>
<keyword evidence="2" id="KW-1185">Reference proteome</keyword>